<evidence type="ECO:0000256" key="1">
    <source>
        <dbReference type="ARBA" id="ARBA00009179"/>
    </source>
</evidence>
<dbReference type="SUPFAM" id="SSF52096">
    <property type="entry name" value="ClpP/crotonase"/>
    <property type="match status" value="1"/>
</dbReference>
<protein>
    <recommendedName>
        <fullName evidence="7">PDZ domain-containing protein</fullName>
    </recommendedName>
</protein>
<dbReference type="SMART" id="SM00228">
    <property type="entry name" value="PDZ"/>
    <property type="match status" value="1"/>
</dbReference>
<keyword evidence="3 5" id="KW-0378">Hydrolase</keyword>
<dbReference type="InterPro" id="IPR005151">
    <property type="entry name" value="Tail-specific_protease"/>
</dbReference>
<dbReference type="GO" id="GO:0004175">
    <property type="term" value="F:endopeptidase activity"/>
    <property type="evidence" value="ECO:0007669"/>
    <property type="project" value="TreeGrafter"/>
</dbReference>
<evidence type="ECO:0000313" key="8">
    <source>
        <dbReference type="EMBL" id="OHA14826.1"/>
    </source>
</evidence>
<keyword evidence="6" id="KW-1133">Transmembrane helix</keyword>
<dbReference type="GO" id="GO:0008236">
    <property type="term" value="F:serine-type peptidase activity"/>
    <property type="evidence" value="ECO:0007669"/>
    <property type="project" value="UniProtKB-KW"/>
</dbReference>
<evidence type="ECO:0000256" key="3">
    <source>
        <dbReference type="ARBA" id="ARBA00022801"/>
    </source>
</evidence>
<feature type="domain" description="PDZ" evidence="7">
    <location>
        <begin position="104"/>
        <end position="187"/>
    </location>
</feature>
<dbReference type="Pfam" id="PF03572">
    <property type="entry name" value="Peptidase_S41"/>
    <property type="match status" value="1"/>
</dbReference>
<evidence type="ECO:0000259" key="7">
    <source>
        <dbReference type="PROSITE" id="PS50106"/>
    </source>
</evidence>
<dbReference type="Proteomes" id="UP000177171">
    <property type="component" value="Unassembled WGS sequence"/>
</dbReference>
<dbReference type="InterPro" id="IPR001478">
    <property type="entry name" value="PDZ"/>
</dbReference>
<dbReference type="NCBIfam" id="TIGR00225">
    <property type="entry name" value="prc"/>
    <property type="match status" value="1"/>
</dbReference>
<dbReference type="GO" id="GO:0006508">
    <property type="term" value="P:proteolysis"/>
    <property type="evidence" value="ECO:0007669"/>
    <property type="project" value="UniProtKB-KW"/>
</dbReference>
<dbReference type="CDD" id="cd07560">
    <property type="entry name" value="Peptidase_S41_CPP"/>
    <property type="match status" value="1"/>
</dbReference>
<evidence type="ECO:0000313" key="9">
    <source>
        <dbReference type="Proteomes" id="UP000177171"/>
    </source>
</evidence>
<dbReference type="PROSITE" id="PS50106">
    <property type="entry name" value="PDZ"/>
    <property type="match status" value="1"/>
</dbReference>
<dbReference type="EMBL" id="MHQY01000001">
    <property type="protein sequence ID" value="OHA14826.1"/>
    <property type="molecule type" value="Genomic_DNA"/>
</dbReference>
<feature type="transmembrane region" description="Helical" evidence="6">
    <location>
        <begin position="29"/>
        <end position="49"/>
    </location>
</feature>
<dbReference type="Gene3D" id="2.30.42.10">
    <property type="match status" value="1"/>
</dbReference>
<dbReference type="GO" id="GO:0007165">
    <property type="term" value="P:signal transduction"/>
    <property type="evidence" value="ECO:0007669"/>
    <property type="project" value="TreeGrafter"/>
</dbReference>
<keyword evidence="4 5" id="KW-0720">Serine protease</keyword>
<gene>
    <name evidence="8" type="ORF">A3G49_04000</name>
</gene>
<evidence type="ECO:0000256" key="6">
    <source>
        <dbReference type="SAM" id="Phobius"/>
    </source>
</evidence>
<evidence type="ECO:0000256" key="4">
    <source>
        <dbReference type="ARBA" id="ARBA00022825"/>
    </source>
</evidence>
<dbReference type="InterPro" id="IPR036034">
    <property type="entry name" value="PDZ_sf"/>
</dbReference>
<dbReference type="SMART" id="SM00245">
    <property type="entry name" value="TSPc"/>
    <property type="match status" value="1"/>
</dbReference>
<dbReference type="InterPro" id="IPR029045">
    <property type="entry name" value="ClpP/crotonase-like_dom_sf"/>
</dbReference>
<organism evidence="8 9">
    <name type="scientific">Candidatus Sungbacteria bacterium RIFCSPLOWO2_12_FULL_41_11</name>
    <dbReference type="NCBI Taxonomy" id="1802286"/>
    <lineage>
        <taxon>Bacteria</taxon>
        <taxon>Candidatus Sungiibacteriota</taxon>
    </lineage>
</organism>
<comment type="caution">
    <text evidence="8">The sequence shown here is derived from an EMBL/GenBank/DDBJ whole genome shotgun (WGS) entry which is preliminary data.</text>
</comment>
<dbReference type="InterPro" id="IPR004447">
    <property type="entry name" value="Peptidase_S41A"/>
</dbReference>
<sequence>MLLADKEGTFKAVIFQQNIERVAMPRFRYVIALGLAVLLLVFALVFSILGRVRYGDFYETAEVMSIIENNYVDKVDIKKCQEKILQSGLQDCLDKHSYYYSADDLKAVKSLDSAPFVGIGLQVNKKDDYIHVVSVLENSPAQRVGIIPDDLIVAVNGVSTKNMSPEDATNKIRGKSGEKVVLTIQRGQKKQKDFILVREKIERFYVKPSFITPEIGYIRITSFEQLSSLELYSSFYSLGILSDFSSKDFTGNKSARGIIIDLRRNPGGFLGEVLSMLDFFSPDKGRTVFSAKGLHVNEKFTTGIKGFFDNLPIVVLIDANSASAAEVMAGVLKIWGHAVVGEKSYGKGTVQEFPIRLSSGSALRLTVARYFLGEQEVAVDGIGISPDHEVKWKKSENQSEEDFAAEFFPNFGNPEKDPQLKKAVEVLKEQMKKPRN</sequence>
<evidence type="ECO:0000256" key="5">
    <source>
        <dbReference type="RuleBase" id="RU004404"/>
    </source>
</evidence>
<accession>A0A1G2LT77</accession>
<keyword evidence="6" id="KW-0472">Membrane</keyword>
<dbReference type="CDD" id="cd06782">
    <property type="entry name" value="cpPDZ_CPP-like"/>
    <property type="match status" value="1"/>
</dbReference>
<dbReference type="Pfam" id="PF17820">
    <property type="entry name" value="PDZ_6"/>
    <property type="match status" value="1"/>
</dbReference>
<dbReference type="Gene3D" id="3.90.226.10">
    <property type="entry name" value="2-enoyl-CoA Hydratase, Chain A, domain 1"/>
    <property type="match status" value="1"/>
</dbReference>
<comment type="similarity">
    <text evidence="1 5">Belongs to the peptidase S41A family.</text>
</comment>
<reference evidence="8 9" key="1">
    <citation type="journal article" date="2016" name="Nat. Commun.">
        <title>Thousands of microbial genomes shed light on interconnected biogeochemical processes in an aquifer system.</title>
        <authorList>
            <person name="Anantharaman K."/>
            <person name="Brown C.T."/>
            <person name="Hug L.A."/>
            <person name="Sharon I."/>
            <person name="Castelle C.J."/>
            <person name="Probst A.J."/>
            <person name="Thomas B.C."/>
            <person name="Singh A."/>
            <person name="Wilkins M.J."/>
            <person name="Karaoz U."/>
            <person name="Brodie E.L."/>
            <person name="Williams K.H."/>
            <person name="Hubbard S.S."/>
            <person name="Banfield J.F."/>
        </authorList>
    </citation>
    <scope>NUCLEOTIDE SEQUENCE [LARGE SCALE GENOMIC DNA]</scope>
</reference>
<dbReference type="FunFam" id="2.30.42.10:FF:000063">
    <property type="entry name" value="Peptidase, S41 family"/>
    <property type="match status" value="1"/>
</dbReference>
<dbReference type="SUPFAM" id="SSF50156">
    <property type="entry name" value="PDZ domain-like"/>
    <property type="match status" value="1"/>
</dbReference>
<dbReference type="AlphaFoldDB" id="A0A1G2LT77"/>
<name>A0A1G2LT77_9BACT</name>
<dbReference type="InterPro" id="IPR041489">
    <property type="entry name" value="PDZ_6"/>
</dbReference>
<dbReference type="GO" id="GO:0030288">
    <property type="term" value="C:outer membrane-bounded periplasmic space"/>
    <property type="evidence" value="ECO:0007669"/>
    <property type="project" value="TreeGrafter"/>
</dbReference>
<dbReference type="PANTHER" id="PTHR32060">
    <property type="entry name" value="TAIL-SPECIFIC PROTEASE"/>
    <property type="match status" value="1"/>
</dbReference>
<keyword evidence="2 5" id="KW-0645">Protease</keyword>
<evidence type="ECO:0000256" key="2">
    <source>
        <dbReference type="ARBA" id="ARBA00022670"/>
    </source>
</evidence>
<keyword evidence="6" id="KW-0812">Transmembrane</keyword>
<dbReference type="PANTHER" id="PTHR32060:SF30">
    <property type="entry name" value="CARBOXY-TERMINAL PROCESSING PROTEASE CTPA"/>
    <property type="match status" value="1"/>
</dbReference>
<proteinExistence type="inferred from homology"/>